<gene>
    <name evidence="1" type="ORF">MUK42_06028</name>
</gene>
<keyword evidence="2" id="KW-1185">Reference proteome</keyword>
<dbReference type="AlphaFoldDB" id="A0A9E7HCN6"/>
<proteinExistence type="predicted"/>
<evidence type="ECO:0000313" key="1">
    <source>
        <dbReference type="EMBL" id="URE32054.1"/>
    </source>
</evidence>
<evidence type="ECO:0000313" key="2">
    <source>
        <dbReference type="Proteomes" id="UP001055439"/>
    </source>
</evidence>
<name>A0A9E7HCN6_9LILI</name>
<dbReference type="EMBL" id="CP097510">
    <property type="protein sequence ID" value="URE32054.1"/>
    <property type="molecule type" value="Genomic_DNA"/>
</dbReference>
<reference evidence="1" key="1">
    <citation type="submission" date="2022-05" db="EMBL/GenBank/DDBJ databases">
        <title>The Musa troglodytarum L. genome provides insights into the mechanism of non-climacteric behaviour and enrichment of carotenoids.</title>
        <authorList>
            <person name="Wang J."/>
        </authorList>
    </citation>
    <scope>NUCLEOTIDE SEQUENCE</scope>
    <source>
        <tissue evidence="1">Leaf</tissue>
    </source>
</reference>
<sequence length="166" mass="18485">MAPDLQVKPITESELPILAKPTRLRFLASVEISPPFCLSAILFLPGAGLKTLVGALSDHEETLRRRNPAHQARRLTVLLSGRILPGLSFIISSILRMGRASSTSFGWSTRMTRACFFFIVLQLSEPERCFMCRLGGCRSRPSSLDPSCRVKRIGGFDHLGVRFERL</sequence>
<protein>
    <submittedName>
        <fullName evidence="1">Uncharacterized protein</fullName>
    </submittedName>
</protein>
<dbReference type="Proteomes" id="UP001055439">
    <property type="component" value="Chromosome 8"/>
</dbReference>
<organism evidence="1 2">
    <name type="scientific">Musa troglodytarum</name>
    <name type="common">fe'i banana</name>
    <dbReference type="NCBI Taxonomy" id="320322"/>
    <lineage>
        <taxon>Eukaryota</taxon>
        <taxon>Viridiplantae</taxon>
        <taxon>Streptophyta</taxon>
        <taxon>Embryophyta</taxon>
        <taxon>Tracheophyta</taxon>
        <taxon>Spermatophyta</taxon>
        <taxon>Magnoliopsida</taxon>
        <taxon>Liliopsida</taxon>
        <taxon>Zingiberales</taxon>
        <taxon>Musaceae</taxon>
        <taxon>Musa</taxon>
    </lineage>
</organism>
<accession>A0A9E7HCN6</accession>